<sequence>MALALEGRAMKDDIMLGDTPKAVNRRRRVKGVQANGRLWKHSGLSDIEGLATRDEIETFFTFTLVRNPWDRFVSYYHWLRDQGFEHTAVRLSKALTFKEFLSHPHTQASLEDAPYQRYMTDMRGAEHCRLYIRLEQFEEDAGPLFEHLGFSLDLPRSNASSREADYRNAYDEEDAALLGDICRVDIDRFGYRFD</sequence>
<dbReference type="GO" id="GO:0008146">
    <property type="term" value="F:sulfotransferase activity"/>
    <property type="evidence" value="ECO:0007669"/>
    <property type="project" value="InterPro"/>
</dbReference>
<dbReference type="GO" id="GO:0016020">
    <property type="term" value="C:membrane"/>
    <property type="evidence" value="ECO:0007669"/>
    <property type="project" value="InterPro"/>
</dbReference>
<dbReference type="InterPro" id="IPR027417">
    <property type="entry name" value="P-loop_NTPase"/>
</dbReference>
<dbReference type="InterPro" id="IPR005331">
    <property type="entry name" value="Sulfotransferase"/>
</dbReference>
<keyword evidence="1" id="KW-0808">Transferase</keyword>
<dbReference type="AlphaFoldDB" id="A0A0P1IWJ7"/>
<dbReference type="Pfam" id="PF03567">
    <property type="entry name" value="Sulfotransfer_2"/>
    <property type="match status" value="1"/>
</dbReference>
<dbReference type="Gene3D" id="3.40.50.300">
    <property type="entry name" value="P-loop containing nucleotide triphosphate hydrolases"/>
    <property type="match status" value="1"/>
</dbReference>
<accession>A0A0P1IWJ7</accession>
<dbReference type="STRING" id="1715691.TA5113_02283"/>
<reference evidence="2" key="1">
    <citation type="submission" date="2015-09" db="EMBL/GenBank/DDBJ databases">
        <authorList>
            <person name="Rodrigo-Torres Lidia"/>
            <person name="Arahal R.David."/>
        </authorList>
    </citation>
    <scope>NUCLEOTIDE SEQUENCE [LARGE SCALE GENOMIC DNA]</scope>
    <source>
        <strain evidence="2">CECT 5114</strain>
    </source>
</reference>
<proteinExistence type="predicted"/>
<name>A0A0P1IWJ7_9RHOB</name>
<evidence type="ECO:0000313" key="2">
    <source>
        <dbReference type="Proteomes" id="UP000051184"/>
    </source>
</evidence>
<gene>
    <name evidence="1" type="ORF">TA5114_01534</name>
</gene>
<dbReference type="SUPFAM" id="SSF52540">
    <property type="entry name" value="P-loop containing nucleoside triphosphate hydrolases"/>
    <property type="match status" value="1"/>
</dbReference>
<dbReference type="Proteomes" id="UP000051184">
    <property type="component" value="Unassembled WGS sequence"/>
</dbReference>
<keyword evidence="2" id="KW-1185">Reference proteome</keyword>
<dbReference type="EMBL" id="CYUE01000013">
    <property type="protein sequence ID" value="CUK25730.1"/>
    <property type="molecule type" value="Genomic_DNA"/>
</dbReference>
<organism evidence="1 2">
    <name type="scientific">Cognatishimia activa</name>
    <dbReference type="NCBI Taxonomy" id="1715691"/>
    <lineage>
        <taxon>Bacteria</taxon>
        <taxon>Pseudomonadati</taxon>
        <taxon>Pseudomonadota</taxon>
        <taxon>Alphaproteobacteria</taxon>
        <taxon>Rhodobacterales</taxon>
        <taxon>Paracoccaceae</taxon>
        <taxon>Cognatishimia</taxon>
    </lineage>
</organism>
<evidence type="ECO:0000313" key="1">
    <source>
        <dbReference type="EMBL" id="CUK25730.1"/>
    </source>
</evidence>
<protein>
    <submittedName>
        <fullName evidence="1">Sulfotransferase family protein</fullName>
    </submittedName>
</protein>